<evidence type="ECO:0000313" key="4">
    <source>
        <dbReference type="Proteomes" id="UP000281975"/>
    </source>
</evidence>
<dbReference type="InterPro" id="IPR038068">
    <property type="entry name" value="YcgL-like_sf"/>
</dbReference>
<accession>A0A420WTW2</accession>
<comment type="caution">
    <text evidence="3">The sequence shown here is derived from an EMBL/GenBank/DDBJ whole genome shotgun (WGS) entry which is preliminary data.</text>
</comment>
<dbReference type="RefSeq" id="WP_121173885.1">
    <property type="nucleotide sequence ID" value="NZ_RBIN01000009.1"/>
</dbReference>
<dbReference type="PANTHER" id="PTHR38109:SF1">
    <property type="entry name" value="PROTEIN YCGL"/>
    <property type="match status" value="1"/>
</dbReference>
<dbReference type="SUPFAM" id="SSF160191">
    <property type="entry name" value="YcgL-like"/>
    <property type="match status" value="1"/>
</dbReference>
<evidence type="ECO:0000313" key="3">
    <source>
        <dbReference type="EMBL" id="RKQ96391.1"/>
    </source>
</evidence>
<organism evidence="3 4">
    <name type="scientific">Kushneria sinocarnis</name>
    <dbReference type="NCBI Taxonomy" id="595502"/>
    <lineage>
        <taxon>Bacteria</taxon>
        <taxon>Pseudomonadati</taxon>
        <taxon>Pseudomonadota</taxon>
        <taxon>Gammaproteobacteria</taxon>
        <taxon>Oceanospirillales</taxon>
        <taxon>Halomonadaceae</taxon>
        <taxon>Kushneria</taxon>
    </lineage>
</organism>
<name>A0A420WTW2_9GAMM</name>
<evidence type="ECO:0000259" key="2">
    <source>
        <dbReference type="PROSITE" id="PS51648"/>
    </source>
</evidence>
<sequence length="101" mass="11556">MKGLLCDVYRSPRREEMYLYVERARGLEDVPEALLKEFGRPETALTLLLTHERSLARTDAARVIEHIRSQGYYLQMPPGGSVLERDRAFYTGPADRDNEAG</sequence>
<reference evidence="3 4" key="1">
    <citation type="submission" date="2018-10" db="EMBL/GenBank/DDBJ databases">
        <title>Genomic Encyclopedia of Type Strains, Phase IV (KMG-IV): sequencing the most valuable type-strain genomes for metagenomic binning, comparative biology and taxonomic classification.</title>
        <authorList>
            <person name="Goeker M."/>
        </authorList>
    </citation>
    <scope>NUCLEOTIDE SEQUENCE [LARGE SCALE GENOMIC DNA]</scope>
    <source>
        <strain evidence="3 4">DSM 23229</strain>
    </source>
</reference>
<dbReference type="PANTHER" id="PTHR38109">
    <property type="entry name" value="PROTEIN YCGL"/>
    <property type="match status" value="1"/>
</dbReference>
<dbReference type="Proteomes" id="UP000281975">
    <property type="component" value="Unassembled WGS sequence"/>
</dbReference>
<gene>
    <name evidence="3" type="ORF">C7446_2992</name>
</gene>
<dbReference type="EMBL" id="RBIN01000009">
    <property type="protein sequence ID" value="RKQ96391.1"/>
    <property type="molecule type" value="Genomic_DNA"/>
</dbReference>
<protein>
    <recommendedName>
        <fullName evidence="1">YcgL domain-containing protein C7446_2992</fullName>
    </recommendedName>
</protein>
<feature type="domain" description="YcgL" evidence="2">
    <location>
        <begin position="4"/>
        <end position="87"/>
    </location>
</feature>
<dbReference type="OrthoDB" id="7062382at2"/>
<dbReference type="AlphaFoldDB" id="A0A420WTW2"/>
<dbReference type="PROSITE" id="PS51648">
    <property type="entry name" value="YCGL"/>
    <property type="match status" value="1"/>
</dbReference>
<dbReference type="InterPro" id="IPR027354">
    <property type="entry name" value="YcgL_dom"/>
</dbReference>
<proteinExistence type="inferred from homology"/>
<dbReference type="HAMAP" id="MF_01866">
    <property type="entry name" value="UPF0745"/>
    <property type="match status" value="1"/>
</dbReference>
<evidence type="ECO:0000256" key="1">
    <source>
        <dbReference type="HAMAP-Rule" id="MF_01866"/>
    </source>
</evidence>
<dbReference type="Pfam" id="PF05166">
    <property type="entry name" value="YcgL"/>
    <property type="match status" value="1"/>
</dbReference>
<dbReference type="Gene3D" id="3.10.510.20">
    <property type="entry name" value="YcgL domain"/>
    <property type="match status" value="1"/>
</dbReference>
<keyword evidence="4" id="KW-1185">Reference proteome</keyword>